<dbReference type="KEGG" id="sva:SVA_3861"/>
<evidence type="ECO:0000313" key="2">
    <source>
        <dbReference type="Proteomes" id="UP000218899"/>
    </source>
</evidence>
<dbReference type="AlphaFoldDB" id="A0A1C7AG16"/>
<proteinExistence type="predicted"/>
<gene>
    <name evidence="1" type="ORF">SVA_3861</name>
</gene>
<protein>
    <submittedName>
        <fullName evidence="1">Uncharacterized protein</fullName>
    </submittedName>
</protein>
<organism evidence="1 2">
    <name type="scientific">Sulfurifustis variabilis</name>
    <dbReference type="NCBI Taxonomy" id="1675686"/>
    <lineage>
        <taxon>Bacteria</taxon>
        <taxon>Pseudomonadati</taxon>
        <taxon>Pseudomonadota</taxon>
        <taxon>Gammaproteobacteria</taxon>
        <taxon>Acidiferrobacterales</taxon>
        <taxon>Acidiferrobacteraceae</taxon>
        <taxon>Sulfurifustis</taxon>
    </lineage>
</organism>
<keyword evidence="2" id="KW-1185">Reference proteome</keyword>
<dbReference type="EMBL" id="AP014936">
    <property type="protein sequence ID" value="BAU50395.1"/>
    <property type="molecule type" value="Genomic_DNA"/>
</dbReference>
<reference evidence="1 2" key="1">
    <citation type="submission" date="2015-08" db="EMBL/GenBank/DDBJ databases">
        <title>Complete genome sequence of Sulfurifustis variabilis.</title>
        <authorList>
            <person name="Miura A."/>
            <person name="Kojima H."/>
            <person name="Fukui M."/>
        </authorList>
    </citation>
    <scope>NUCLEOTIDE SEQUENCE [LARGE SCALE GENOMIC DNA]</scope>
    <source>
        <strain evidence="2">skN76</strain>
    </source>
</reference>
<dbReference type="RefSeq" id="WP_096462703.1">
    <property type="nucleotide sequence ID" value="NZ_AP014936.1"/>
</dbReference>
<accession>A0A1C7AG16</accession>
<evidence type="ECO:0000313" key="1">
    <source>
        <dbReference type="EMBL" id="BAU50395.1"/>
    </source>
</evidence>
<dbReference type="Proteomes" id="UP000218899">
    <property type="component" value="Chromosome"/>
</dbReference>
<name>A0A1C7AG16_9GAMM</name>
<sequence>MNSEYREEVLRQLRHPGVKGDMLIERFLAHPNGPGGCLPYTRDVAAAMSLLPKGVHFLCGCFEGGERYWCDVGFRPQVQAWGENLACAIAGAAFSYRTHPDVVAGRAVGPGSVSTGGL</sequence>